<sequence length="317" mass="34600">MRRNRLLSLVSLAALAPVAVPAQGAPEQAQTTGGEPAATPQRLVLTDLPRATGTRVTLFDGRTLNDWRGWLGYADPALTYRADPGARPIGAVRGGSDGADFAVRRIDGAPAIWIRGRTWGSLVHRADLRDYHLRLQYRWGDRTWAPRIGQPRNNGLLYHTHGSPGEVFGTWRPSMEFEIMQGSTGMAVVVGGKMRGRASVTTDPSLIAPHLRFRVGGRRIDMVNNTPTWNVEAATDAERPAGQWNTLDLYVLGDRAIHVVNGVPVAEITDIATIAPDGSRRPLTHGHIQLQSEGAETWFRAITVEPIDALPRIVVKG</sequence>
<feature type="chain" id="PRO_5046100084" evidence="1">
    <location>
        <begin position="25"/>
        <end position="317"/>
    </location>
</feature>
<organism evidence="3 4">
    <name type="scientific">Sphingomonas cynarae</name>
    <dbReference type="NCBI Taxonomy" id="930197"/>
    <lineage>
        <taxon>Bacteria</taxon>
        <taxon>Pseudomonadati</taxon>
        <taxon>Pseudomonadota</taxon>
        <taxon>Alphaproteobacteria</taxon>
        <taxon>Sphingomonadales</taxon>
        <taxon>Sphingomonadaceae</taxon>
        <taxon>Sphingomonas</taxon>
    </lineage>
</organism>
<feature type="domain" description="3-keto-alpha-glucoside-1,2-lyase/3-keto-2-hydroxy-glucal hydratase" evidence="2">
    <location>
        <begin position="56"/>
        <end position="304"/>
    </location>
</feature>
<dbReference type="Pfam" id="PF06439">
    <property type="entry name" value="3keto-disac_hyd"/>
    <property type="match status" value="1"/>
</dbReference>
<evidence type="ECO:0000313" key="3">
    <source>
        <dbReference type="EMBL" id="GAA3711725.1"/>
    </source>
</evidence>
<name>A0ABP7E045_9SPHN</name>
<gene>
    <name evidence="3" type="ORF">GCM10022268_20860</name>
</gene>
<evidence type="ECO:0000313" key="4">
    <source>
        <dbReference type="Proteomes" id="UP001500523"/>
    </source>
</evidence>
<keyword evidence="4" id="KW-1185">Reference proteome</keyword>
<dbReference type="EMBL" id="BAABBF010000004">
    <property type="protein sequence ID" value="GAA3711725.1"/>
    <property type="molecule type" value="Genomic_DNA"/>
</dbReference>
<comment type="caution">
    <text evidence="3">The sequence shown here is derived from an EMBL/GenBank/DDBJ whole genome shotgun (WGS) entry which is preliminary data.</text>
</comment>
<dbReference type="Gene3D" id="2.60.120.560">
    <property type="entry name" value="Exo-inulinase, domain 1"/>
    <property type="match status" value="1"/>
</dbReference>
<evidence type="ECO:0000256" key="1">
    <source>
        <dbReference type="SAM" id="SignalP"/>
    </source>
</evidence>
<evidence type="ECO:0000259" key="2">
    <source>
        <dbReference type="Pfam" id="PF06439"/>
    </source>
</evidence>
<proteinExistence type="predicted"/>
<dbReference type="InterPro" id="IPR010496">
    <property type="entry name" value="AL/BT2_dom"/>
</dbReference>
<protein>
    <submittedName>
        <fullName evidence="3">DUF1080 domain-containing protein</fullName>
    </submittedName>
</protein>
<feature type="signal peptide" evidence="1">
    <location>
        <begin position="1"/>
        <end position="24"/>
    </location>
</feature>
<reference evidence="4" key="1">
    <citation type="journal article" date="2019" name="Int. J. Syst. Evol. Microbiol.">
        <title>The Global Catalogue of Microorganisms (GCM) 10K type strain sequencing project: providing services to taxonomists for standard genome sequencing and annotation.</title>
        <authorList>
            <consortium name="The Broad Institute Genomics Platform"/>
            <consortium name="The Broad Institute Genome Sequencing Center for Infectious Disease"/>
            <person name="Wu L."/>
            <person name="Ma J."/>
        </authorList>
    </citation>
    <scope>NUCLEOTIDE SEQUENCE [LARGE SCALE GENOMIC DNA]</scope>
    <source>
        <strain evidence="4">JCM 17498</strain>
    </source>
</reference>
<accession>A0ABP7E045</accession>
<dbReference type="Proteomes" id="UP001500523">
    <property type="component" value="Unassembled WGS sequence"/>
</dbReference>
<keyword evidence="1" id="KW-0732">Signal</keyword>